<dbReference type="EMBL" id="KV426021">
    <property type="protein sequence ID" value="KZV91774.1"/>
    <property type="molecule type" value="Genomic_DNA"/>
</dbReference>
<feature type="region of interest" description="Disordered" evidence="1">
    <location>
        <begin position="340"/>
        <end position="364"/>
    </location>
</feature>
<name>A0A165HCM9_EXIGL</name>
<feature type="region of interest" description="Disordered" evidence="1">
    <location>
        <begin position="868"/>
        <end position="887"/>
    </location>
</feature>
<feature type="region of interest" description="Disordered" evidence="1">
    <location>
        <begin position="254"/>
        <end position="273"/>
    </location>
</feature>
<dbReference type="Proteomes" id="UP000077266">
    <property type="component" value="Unassembled WGS sequence"/>
</dbReference>
<dbReference type="InParanoid" id="A0A165HCM9"/>
<feature type="compositionally biased region" description="Acidic residues" evidence="1">
    <location>
        <begin position="870"/>
        <end position="887"/>
    </location>
</feature>
<evidence type="ECO:0000313" key="3">
    <source>
        <dbReference type="Proteomes" id="UP000077266"/>
    </source>
</evidence>
<dbReference type="AlphaFoldDB" id="A0A165HCM9"/>
<keyword evidence="3" id="KW-1185">Reference proteome</keyword>
<feature type="compositionally biased region" description="Basic and acidic residues" evidence="1">
    <location>
        <begin position="547"/>
        <end position="565"/>
    </location>
</feature>
<feature type="compositionally biased region" description="Basic residues" evidence="1">
    <location>
        <begin position="537"/>
        <end position="546"/>
    </location>
</feature>
<accession>A0A165HCM9</accession>
<feature type="region of interest" description="Disordered" evidence="1">
    <location>
        <begin position="475"/>
        <end position="568"/>
    </location>
</feature>
<protein>
    <submittedName>
        <fullName evidence="2">Uncharacterized protein</fullName>
    </submittedName>
</protein>
<evidence type="ECO:0000313" key="2">
    <source>
        <dbReference type="EMBL" id="KZV91774.1"/>
    </source>
</evidence>
<gene>
    <name evidence="2" type="ORF">EXIGLDRAFT_749988</name>
</gene>
<proteinExistence type="predicted"/>
<organism evidence="2 3">
    <name type="scientific">Exidia glandulosa HHB12029</name>
    <dbReference type="NCBI Taxonomy" id="1314781"/>
    <lineage>
        <taxon>Eukaryota</taxon>
        <taxon>Fungi</taxon>
        <taxon>Dikarya</taxon>
        <taxon>Basidiomycota</taxon>
        <taxon>Agaricomycotina</taxon>
        <taxon>Agaricomycetes</taxon>
        <taxon>Auriculariales</taxon>
        <taxon>Exidiaceae</taxon>
        <taxon>Exidia</taxon>
    </lineage>
</organism>
<evidence type="ECO:0000256" key="1">
    <source>
        <dbReference type="SAM" id="MobiDB-lite"/>
    </source>
</evidence>
<sequence length="887" mass="97843">MNQHMFTSASNSRIQNPRVLNQFISPEFLPSGALRASSKTGDMINGLGIGSGLEQDDAATEVDLTWNHVLQRSRNNERQESSDLRNTVTVVTHHKTRGRAVFERALRSNPSLSVQSLPTPSASSLRIQTSEPEWIQDLSQPYQMTQTRSRHSSGNVVRLKQRAGRHLQYTLPIPSGADEPGAMGFGANASSGSTAHQLPPIQQGHLDLYRYIPPEQSAFSNPTTPVPAMTGSQNIENGQGGSTHALRHRAHDRAGEHYGPSQGYYGPAQSGAEQPYSQILAPGVTPTTSTSCYGPYGADPSSSQYIARPQGEGIGRTQMPMHGTGTSLFQRDRSYSKANAQDGRTVHRHGPSVVQRNAPSSEVEFQPPPLPIATPHIQSYQQIEMPRVPSDTNTGGIFPAPGTRPMAGSMPVDPSVQTGDDTQFQYVQHPVYVTQSRAPEPEPCRSIETAQIPDHLGESEGVAGSGSRPIAGRARYAKKVHTSQVPSPAVRNDVFIDQSQETKVTLHETENGGSTGGKTKQKKRSRAADAADGAQPKPKKKNKGKQKAREHDEAGDVAHQTETRRPTNVIPLEPAALYLSYDAERDAQRVHDENYYPFAYVFPAAGPDGRDVVYRLTDETAAPVPEEDGCVYELVYIVSDVPWAYTQGATPDGPLVLRQTPSPESELPITIDGVYRKYTARIAVVPLKTDSTPGTTRTRKLGDGDVECAECGRPHKDSAGAKNAHQKRWHNDWITSISMNEYACILCGNAVHTEPDQFRRHRKGEEGFRQCSYVVESEGWVHRMGVWLVMHYPELVLMGFRYWQFGYDFRDQLRDWWAEETIARTATWLWYEHVGRQQVVVQGNVQVEIGMPLWQYYIHDLGLEMAKEGEGDEDGDGGDEDAGNAEE</sequence>
<reference evidence="2 3" key="1">
    <citation type="journal article" date="2016" name="Mol. Biol. Evol.">
        <title>Comparative Genomics of Early-Diverging Mushroom-Forming Fungi Provides Insights into the Origins of Lignocellulose Decay Capabilities.</title>
        <authorList>
            <person name="Nagy L.G."/>
            <person name="Riley R."/>
            <person name="Tritt A."/>
            <person name="Adam C."/>
            <person name="Daum C."/>
            <person name="Floudas D."/>
            <person name="Sun H."/>
            <person name="Yadav J.S."/>
            <person name="Pangilinan J."/>
            <person name="Larsson K.H."/>
            <person name="Matsuura K."/>
            <person name="Barry K."/>
            <person name="Labutti K."/>
            <person name="Kuo R."/>
            <person name="Ohm R.A."/>
            <person name="Bhattacharya S.S."/>
            <person name="Shirouzu T."/>
            <person name="Yoshinaga Y."/>
            <person name="Martin F.M."/>
            <person name="Grigoriev I.V."/>
            <person name="Hibbett D.S."/>
        </authorList>
    </citation>
    <scope>NUCLEOTIDE SEQUENCE [LARGE SCALE GENOMIC DNA]</scope>
    <source>
        <strain evidence="2 3">HHB12029</strain>
    </source>
</reference>